<protein>
    <submittedName>
        <fullName evidence="1">Uncharacterized protein</fullName>
    </submittedName>
</protein>
<proteinExistence type="predicted"/>
<accession>A0A2P2MSL9</accession>
<dbReference type="EMBL" id="GGEC01052750">
    <property type="protein sequence ID" value="MBX33234.1"/>
    <property type="molecule type" value="Transcribed_RNA"/>
</dbReference>
<sequence>MNTLFQQVVSTLTSLRKSIYNYGLELTLGFVTSNTS</sequence>
<reference evidence="1" key="1">
    <citation type="submission" date="2018-02" db="EMBL/GenBank/DDBJ databases">
        <title>Rhizophora mucronata_Transcriptome.</title>
        <authorList>
            <person name="Meera S.P."/>
            <person name="Sreeshan A."/>
            <person name="Augustine A."/>
        </authorList>
    </citation>
    <scope>NUCLEOTIDE SEQUENCE</scope>
    <source>
        <tissue evidence="1">Leaf</tissue>
    </source>
</reference>
<evidence type="ECO:0000313" key="1">
    <source>
        <dbReference type="EMBL" id="MBX33234.1"/>
    </source>
</evidence>
<organism evidence="1">
    <name type="scientific">Rhizophora mucronata</name>
    <name type="common">Asiatic mangrove</name>
    <dbReference type="NCBI Taxonomy" id="61149"/>
    <lineage>
        <taxon>Eukaryota</taxon>
        <taxon>Viridiplantae</taxon>
        <taxon>Streptophyta</taxon>
        <taxon>Embryophyta</taxon>
        <taxon>Tracheophyta</taxon>
        <taxon>Spermatophyta</taxon>
        <taxon>Magnoliopsida</taxon>
        <taxon>eudicotyledons</taxon>
        <taxon>Gunneridae</taxon>
        <taxon>Pentapetalae</taxon>
        <taxon>rosids</taxon>
        <taxon>fabids</taxon>
        <taxon>Malpighiales</taxon>
        <taxon>Rhizophoraceae</taxon>
        <taxon>Rhizophora</taxon>
    </lineage>
</organism>
<name>A0A2P2MSL9_RHIMU</name>
<dbReference type="AlphaFoldDB" id="A0A2P2MSL9"/>